<reference evidence="4" key="1">
    <citation type="submission" date="2023-01" db="EMBL/GenBank/DDBJ databases">
        <title>Genome assembly of the deep-sea coral Lophelia pertusa.</title>
        <authorList>
            <person name="Herrera S."/>
            <person name="Cordes E."/>
        </authorList>
    </citation>
    <scope>NUCLEOTIDE SEQUENCE</scope>
    <source>
        <strain evidence="4">USNM1676648</strain>
        <tissue evidence="4">Polyp</tissue>
    </source>
</reference>
<proteinExistence type="inferred from homology"/>
<keyword evidence="5" id="KW-1185">Reference proteome</keyword>
<dbReference type="EMBL" id="MU827795">
    <property type="protein sequence ID" value="KAJ7328604.1"/>
    <property type="molecule type" value="Genomic_DNA"/>
</dbReference>
<evidence type="ECO:0008006" key="6">
    <source>
        <dbReference type="Google" id="ProtNLM"/>
    </source>
</evidence>
<dbReference type="GO" id="GO:0005524">
    <property type="term" value="F:ATP binding"/>
    <property type="evidence" value="ECO:0007669"/>
    <property type="project" value="UniProtKB-KW"/>
</dbReference>
<dbReference type="Gene3D" id="3.30.420.40">
    <property type="match status" value="2"/>
</dbReference>
<dbReference type="OrthoDB" id="2963168at2759"/>
<dbReference type="PANTHER" id="PTHR14187">
    <property type="entry name" value="ALPHA KINASE/ELONGATION FACTOR 2 KINASE"/>
    <property type="match status" value="1"/>
</dbReference>
<gene>
    <name evidence="4" type="ORF">OS493_023873</name>
</gene>
<keyword evidence="2" id="KW-0547">Nucleotide-binding</keyword>
<sequence>MAQQASDDLRFVVAIDLGTTYSCYAFSPIKDQGRDSIFMNRDWTNDDGVRTSKTPTCLLLKSDLSFDSFGYEAVQKYTGHQDKCRKGGYLFFQHFKMALHSDETINTETTIKASNGQLVKAKTVIATSINFLKKEALKVIRTQTGDISANDILWVLTVPAIWTPRAKQFMREVAYEAGLGSPDNPNQVLIALEPEAIFCLTKDMSTFKSEPGCISVKRQVFSQPNTHFMVVDIGGTTLDVTVHAFKEDGAIKEIHKVTGSHYGGIYVNQRFESLLEELFGAQELQTYRKQFPSHWLRLMSEFESKKRGERILDDTAMINIRLPRSFVRLVNQTRSPAMARYGEKEVKLEDEEYLSLSSGMMKKLFTPVMESIKKHLKTLLKKPQLSEVKTIFLVGGFADSVLLQNEIEREFSKGFRVLIPNCVSLAVVHGAVIFGKEPSKITEIVVGTTYGANCARDFIPGVYPEEKKFSADGIEKCGGLFNLFVKQNAVVRIREKTVTSKYTLLRATDTEINFSFYASTNPDAKYITDPGMTKLGSVMDTSPDTWRGKDREIEVSMYFGGTEITATARDISSGNVCSNHP</sequence>
<evidence type="ECO:0000313" key="4">
    <source>
        <dbReference type="EMBL" id="KAJ7328604.1"/>
    </source>
</evidence>
<evidence type="ECO:0000256" key="2">
    <source>
        <dbReference type="ARBA" id="ARBA00022741"/>
    </source>
</evidence>
<accession>A0A9W9YDL7</accession>
<dbReference type="AlphaFoldDB" id="A0A9W9YDL7"/>
<comment type="caution">
    <text evidence="4">The sequence shown here is derived from an EMBL/GenBank/DDBJ whole genome shotgun (WGS) entry which is preliminary data.</text>
</comment>
<dbReference type="Proteomes" id="UP001163046">
    <property type="component" value="Unassembled WGS sequence"/>
</dbReference>
<name>A0A9W9YDL7_9CNID</name>
<dbReference type="InterPro" id="IPR018181">
    <property type="entry name" value="Heat_shock_70_CS"/>
</dbReference>
<dbReference type="PANTHER" id="PTHR14187:SF5">
    <property type="entry name" value="HEAT SHOCK 70 KDA PROTEIN 12A"/>
    <property type="match status" value="1"/>
</dbReference>
<dbReference type="Pfam" id="PF00012">
    <property type="entry name" value="HSP70"/>
    <property type="match status" value="1"/>
</dbReference>
<evidence type="ECO:0000256" key="3">
    <source>
        <dbReference type="ARBA" id="ARBA00022840"/>
    </source>
</evidence>
<keyword evidence="3" id="KW-0067">ATP-binding</keyword>
<organism evidence="4 5">
    <name type="scientific">Desmophyllum pertusum</name>
    <dbReference type="NCBI Taxonomy" id="174260"/>
    <lineage>
        <taxon>Eukaryota</taxon>
        <taxon>Metazoa</taxon>
        <taxon>Cnidaria</taxon>
        <taxon>Anthozoa</taxon>
        <taxon>Hexacorallia</taxon>
        <taxon>Scleractinia</taxon>
        <taxon>Caryophylliina</taxon>
        <taxon>Caryophylliidae</taxon>
        <taxon>Desmophyllum</taxon>
    </lineage>
</organism>
<dbReference type="PROSITE" id="PS00297">
    <property type="entry name" value="HSP70_1"/>
    <property type="match status" value="1"/>
</dbReference>
<comment type="similarity">
    <text evidence="1">Belongs to the heat shock protein 70 family.</text>
</comment>
<evidence type="ECO:0000313" key="5">
    <source>
        <dbReference type="Proteomes" id="UP001163046"/>
    </source>
</evidence>
<dbReference type="InterPro" id="IPR013126">
    <property type="entry name" value="Hsp_70_fam"/>
</dbReference>
<evidence type="ECO:0000256" key="1">
    <source>
        <dbReference type="ARBA" id="ARBA00007381"/>
    </source>
</evidence>
<dbReference type="Gene3D" id="3.90.640.10">
    <property type="entry name" value="Actin, Chain A, domain 4"/>
    <property type="match status" value="1"/>
</dbReference>
<protein>
    <recommendedName>
        <fullName evidence="6">Heat shock 70 kDa protein 12A</fullName>
    </recommendedName>
</protein>
<dbReference type="GO" id="GO:0140662">
    <property type="term" value="F:ATP-dependent protein folding chaperone"/>
    <property type="evidence" value="ECO:0007669"/>
    <property type="project" value="InterPro"/>
</dbReference>
<dbReference type="SUPFAM" id="SSF53067">
    <property type="entry name" value="Actin-like ATPase domain"/>
    <property type="match status" value="2"/>
</dbReference>
<dbReference type="InterPro" id="IPR043129">
    <property type="entry name" value="ATPase_NBD"/>
</dbReference>
<dbReference type="CDD" id="cd10229">
    <property type="entry name" value="ASKHA_NBD_HSP70_HSPA12"/>
    <property type="match status" value="1"/>
</dbReference>